<keyword evidence="1" id="KW-1133">Transmembrane helix</keyword>
<proteinExistence type="predicted"/>
<accession>A0ABP1RMA6</accession>
<dbReference type="EMBL" id="CAXLJM020000085">
    <property type="protein sequence ID" value="CAL8130763.1"/>
    <property type="molecule type" value="Genomic_DNA"/>
</dbReference>
<gene>
    <name evidence="2" type="ORF">ODALV1_LOCUS23872</name>
</gene>
<feature type="transmembrane region" description="Helical" evidence="1">
    <location>
        <begin position="68"/>
        <end position="87"/>
    </location>
</feature>
<protein>
    <submittedName>
        <fullName evidence="2">Uncharacterized protein</fullName>
    </submittedName>
</protein>
<reference evidence="2 3" key="1">
    <citation type="submission" date="2024-08" db="EMBL/GenBank/DDBJ databases">
        <authorList>
            <person name="Cucini C."/>
            <person name="Frati F."/>
        </authorList>
    </citation>
    <scope>NUCLEOTIDE SEQUENCE [LARGE SCALE GENOMIC DNA]</scope>
</reference>
<sequence>MTLIQIARSERYTLLRDFQTIPSTVISEKTRKLYKHLVKLASFLGAIPFKWSKNDGKLTSPPSSRLKFLMFCGFIVFYVVFLIINITHELFKPKPDLESLPLAFGTLMITLCMLTMARNMAEHLDEMRDYINSYNQYAKEFEGKTRQTK</sequence>
<name>A0ABP1RMA6_9HEXA</name>
<comment type="caution">
    <text evidence="2">The sequence shown here is derived from an EMBL/GenBank/DDBJ whole genome shotgun (WGS) entry which is preliminary data.</text>
</comment>
<feature type="transmembrane region" description="Helical" evidence="1">
    <location>
        <begin position="99"/>
        <end position="117"/>
    </location>
</feature>
<evidence type="ECO:0000313" key="2">
    <source>
        <dbReference type="EMBL" id="CAL8130763.1"/>
    </source>
</evidence>
<dbReference type="Proteomes" id="UP001642540">
    <property type="component" value="Unassembled WGS sequence"/>
</dbReference>
<keyword evidence="1" id="KW-0472">Membrane</keyword>
<keyword evidence="3" id="KW-1185">Reference proteome</keyword>
<keyword evidence="1" id="KW-0812">Transmembrane</keyword>
<evidence type="ECO:0000313" key="3">
    <source>
        <dbReference type="Proteomes" id="UP001642540"/>
    </source>
</evidence>
<organism evidence="2 3">
    <name type="scientific">Orchesella dallaii</name>
    <dbReference type="NCBI Taxonomy" id="48710"/>
    <lineage>
        <taxon>Eukaryota</taxon>
        <taxon>Metazoa</taxon>
        <taxon>Ecdysozoa</taxon>
        <taxon>Arthropoda</taxon>
        <taxon>Hexapoda</taxon>
        <taxon>Collembola</taxon>
        <taxon>Entomobryomorpha</taxon>
        <taxon>Entomobryoidea</taxon>
        <taxon>Orchesellidae</taxon>
        <taxon>Orchesellinae</taxon>
        <taxon>Orchesella</taxon>
    </lineage>
</organism>
<evidence type="ECO:0000256" key="1">
    <source>
        <dbReference type="SAM" id="Phobius"/>
    </source>
</evidence>